<dbReference type="NCBIfam" id="NF033517">
    <property type="entry name" value="transpos_IS66"/>
    <property type="match status" value="1"/>
</dbReference>
<dbReference type="PANTHER" id="PTHR33678:SF1">
    <property type="entry name" value="BLL1576 PROTEIN"/>
    <property type="match status" value="1"/>
</dbReference>
<dbReference type="InterPro" id="IPR045618">
    <property type="entry name" value="DUF6444"/>
</dbReference>
<evidence type="ECO:0000259" key="3">
    <source>
        <dbReference type="Pfam" id="PF13005"/>
    </source>
</evidence>
<dbReference type="PANTHER" id="PTHR33678">
    <property type="entry name" value="BLL1576 PROTEIN"/>
    <property type="match status" value="1"/>
</dbReference>
<feature type="domain" description="DUF6444" evidence="4">
    <location>
        <begin position="11"/>
        <end position="86"/>
    </location>
</feature>
<dbReference type="Pfam" id="PF03050">
    <property type="entry name" value="DDE_Tnp_IS66"/>
    <property type="match status" value="1"/>
</dbReference>
<feature type="domain" description="Transposase IS66 central" evidence="2">
    <location>
        <begin position="163"/>
        <end position="441"/>
    </location>
</feature>
<protein>
    <submittedName>
        <fullName evidence="5">IS66 family transposase</fullName>
    </submittedName>
</protein>
<dbReference type="InterPro" id="IPR004291">
    <property type="entry name" value="Transposase_IS66_central"/>
</dbReference>
<dbReference type="EMBL" id="JBHRWK010000103">
    <property type="protein sequence ID" value="MFC3455775.1"/>
    <property type="molecule type" value="Genomic_DNA"/>
</dbReference>
<comment type="caution">
    <text evidence="5">The sequence shown here is derived from an EMBL/GenBank/DDBJ whole genome shotgun (WGS) entry which is preliminary data.</text>
</comment>
<keyword evidence="6" id="KW-1185">Reference proteome</keyword>
<evidence type="ECO:0000259" key="2">
    <source>
        <dbReference type="Pfam" id="PF03050"/>
    </source>
</evidence>
<evidence type="ECO:0000313" key="6">
    <source>
        <dbReference type="Proteomes" id="UP001595645"/>
    </source>
</evidence>
<accession>A0ABV7PAZ3</accession>
<reference evidence="6" key="1">
    <citation type="journal article" date="2019" name="Int. J. Syst. Evol. Microbiol.">
        <title>The Global Catalogue of Microorganisms (GCM) 10K type strain sequencing project: providing services to taxonomists for standard genome sequencing and annotation.</title>
        <authorList>
            <consortium name="The Broad Institute Genomics Platform"/>
            <consortium name="The Broad Institute Genome Sequencing Center for Infectious Disease"/>
            <person name="Wu L."/>
            <person name="Ma J."/>
        </authorList>
    </citation>
    <scope>NUCLEOTIDE SEQUENCE [LARGE SCALE GENOMIC DNA]</scope>
    <source>
        <strain evidence="6">CGMCC 4.7676</strain>
    </source>
</reference>
<feature type="region of interest" description="Disordered" evidence="1">
    <location>
        <begin position="365"/>
        <end position="386"/>
    </location>
</feature>
<evidence type="ECO:0000259" key="4">
    <source>
        <dbReference type="Pfam" id="PF20042"/>
    </source>
</evidence>
<dbReference type="Pfam" id="PF20042">
    <property type="entry name" value="DUF6444"/>
    <property type="match status" value="1"/>
</dbReference>
<feature type="compositionally biased region" description="Basic residues" evidence="1">
    <location>
        <begin position="67"/>
        <end position="77"/>
    </location>
</feature>
<dbReference type="RefSeq" id="WP_378246534.1">
    <property type="nucleotide sequence ID" value="NZ_JBHRWK010000103.1"/>
</dbReference>
<dbReference type="InterPro" id="IPR052344">
    <property type="entry name" value="Transposase-related"/>
</dbReference>
<sequence>MTGSERPSYDELAALVASQAATITMLRAEVERLTARVGELERQLKTNSRNSSKPPSQDVYSKPAPKSLRRKTGRRQGKQPGTPGASLKLVDNPDTVVDHVPAACSGCGTGLSRRPDVGVVRRQVHDLPEIVPVVTEHRLYQKRCRCGVLTTAPAPAEATAPVCYGPNLTALAAYLLAYQHIPISRAAELLAEVTGMAVSTGWVSSVLGRIAPELAPFVEATRAAVAAAPVAHFDETGIRVLSRNRWLHSSSTAWLTVYFLHDKRGREAIDGFGILDGFTGIAVHDGYHSYRTYPITHALCNAHHQRELQAAAETYPGQTWPTGLSEILDELNTAAHTARELDLDEIPPEVLVPLTGRYDTHVRTGLGLHPRNQRGHPKGGRPTQTQARRLLERLEKYRGDVLRFAFDLTVPFTNNQAERDIRMTKTQLKISGGWRTHHGATTWLTVRSYISTTRKNGLNILTALRDAITGNPWLPTNPATT</sequence>
<evidence type="ECO:0000256" key="1">
    <source>
        <dbReference type="SAM" id="MobiDB-lite"/>
    </source>
</evidence>
<name>A0ABV7PAZ3_9PSEU</name>
<dbReference type="InterPro" id="IPR024474">
    <property type="entry name" value="Znf_dom_IS66"/>
</dbReference>
<feature type="domain" description="Transposase IS66 zinc-finger binding" evidence="3">
    <location>
        <begin position="102"/>
        <end position="146"/>
    </location>
</feature>
<organism evidence="5 6">
    <name type="scientific">Amycolatopsis speibonae</name>
    <dbReference type="NCBI Taxonomy" id="1450224"/>
    <lineage>
        <taxon>Bacteria</taxon>
        <taxon>Bacillati</taxon>
        <taxon>Actinomycetota</taxon>
        <taxon>Actinomycetes</taxon>
        <taxon>Pseudonocardiales</taxon>
        <taxon>Pseudonocardiaceae</taxon>
        <taxon>Amycolatopsis</taxon>
    </lineage>
</organism>
<gene>
    <name evidence="5" type="ORF">ACFOSH_40630</name>
</gene>
<dbReference type="Pfam" id="PF13005">
    <property type="entry name" value="zf-IS66"/>
    <property type="match status" value="1"/>
</dbReference>
<feature type="region of interest" description="Disordered" evidence="1">
    <location>
        <begin position="40"/>
        <end position="92"/>
    </location>
</feature>
<evidence type="ECO:0000313" key="5">
    <source>
        <dbReference type="EMBL" id="MFC3455775.1"/>
    </source>
</evidence>
<feature type="compositionally biased region" description="Polar residues" evidence="1">
    <location>
        <begin position="45"/>
        <end position="59"/>
    </location>
</feature>
<proteinExistence type="predicted"/>
<dbReference type="Proteomes" id="UP001595645">
    <property type="component" value="Unassembled WGS sequence"/>
</dbReference>